<dbReference type="Proteomes" id="UP001526426">
    <property type="component" value="Unassembled WGS sequence"/>
</dbReference>
<gene>
    <name evidence="2" type="ORF">K4A83_12015</name>
</gene>
<protein>
    <submittedName>
        <fullName evidence="2">STAS domain-containing protein</fullName>
    </submittedName>
</protein>
<dbReference type="PROSITE" id="PS50801">
    <property type="entry name" value="STAS"/>
    <property type="match status" value="1"/>
</dbReference>
<feature type="domain" description="STAS" evidence="1">
    <location>
        <begin position="8"/>
        <end position="119"/>
    </location>
</feature>
<dbReference type="CDD" id="cd07041">
    <property type="entry name" value="STAS_RsbR_RsbS_like"/>
    <property type="match status" value="1"/>
</dbReference>
<dbReference type="PANTHER" id="PTHR33745">
    <property type="entry name" value="RSBT ANTAGONIST PROTEIN RSBS-RELATED"/>
    <property type="match status" value="1"/>
</dbReference>
<dbReference type="InterPro" id="IPR051932">
    <property type="entry name" value="Bact_StressResp_Reg"/>
</dbReference>
<evidence type="ECO:0000259" key="1">
    <source>
        <dbReference type="PROSITE" id="PS50801"/>
    </source>
</evidence>
<dbReference type="Pfam" id="PF01740">
    <property type="entry name" value="STAS"/>
    <property type="match status" value="1"/>
</dbReference>
<dbReference type="SUPFAM" id="SSF52091">
    <property type="entry name" value="SpoIIaa-like"/>
    <property type="match status" value="1"/>
</dbReference>
<accession>A0ABT3L7Q1</accession>
<dbReference type="EMBL" id="JAIHOM010000053">
    <property type="protein sequence ID" value="MCW6036985.1"/>
    <property type="molecule type" value="Genomic_DNA"/>
</dbReference>
<dbReference type="InterPro" id="IPR036513">
    <property type="entry name" value="STAS_dom_sf"/>
</dbReference>
<proteinExistence type="predicted"/>
<organism evidence="2 3">
    <name type="scientific">Spirulina subsalsa FACHB-351</name>
    <dbReference type="NCBI Taxonomy" id="234711"/>
    <lineage>
        <taxon>Bacteria</taxon>
        <taxon>Bacillati</taxon>
        <taxon>Cyanobacteriota</taxon>
        <taxon>Cyanophyceae</taxon>
        <taxon>Spirulinales</taxon>
        <taxon>Spirulinaceae</taxon>
        <taxon>Spirulina</taxon>
    </lineage>
</organism>
<dbReference type="PANTHER" id="PTHR33745:SF1">
    <property type="entry name" value="RSBT ANTAGONIST PROTEIN RSBS"/>
    <property type="match status" value="1"/>
</dbReference>
<dbReference type="RefSeq" id="WP_265264815.1">
    <property type="nucleotide sequence ID" value="NZ_JAIHOM010000053.1"/>
</dbReference>
<keyword evidence="3" id="KW-1185">Reference proteome</keyword>
<dbReference type="InterPro" id="IPR002645">
    <property type="entry name" value="STAS_dom"/>
</dbReference>
<evidence type="ECO:0000313" key="3">
    <source>
        <dbReference type="Proteomes" id="UP001526426"/>
    </source>
</evidence>
<dbReference type="Gene3D" id="3.30.750.24">
    <property type="entry name" value="STAS domain"/>
    <property type="match status" value="1"/>
</dbReference>
<comment type="caution">
    <text evidence="2">The sequence shown here is derived from an EMBL/GenBank/DDBJ whole genome shotgun (WGS) entry which is preliminary data.</text>
</comment>
<evidence type="ECO:0000313" key="2">
    <source>
        <dbReference type="EMBL" id="MCW6036985.1"/>
    </source>
</evidence>
<reference evidence="2 3" key="1">
    <citation type="submission" date="2021-08" db="EMBL/GenBank/DDBJ databases">
        <title>Draft genome sequence of Spirulina subsalsa with high tolerance to salinity and hype-accumulation of phycocyanin.</title>
        <authorList>
            <person name="Pei H."/>
            <person name="Jiang L."/>
        </authorList>
    </citation>
    <scope>NUCLEOTIDE SEQUENCE [LARGE SCALE GENOMIC DNA]</scope>
    <source>
        <strain evidence="2 3">FACHB-351</strain>
    </source>
</reference>
<name>A0ABT3L7Q1_9CYAN</name>
<sequence length="148" mass="16744">MSKSSEIQRIPLQFAQNCVIASIQIDLTDTVLYQFRQDLLTYLYQTKAHGLILDLSGVEVMDMIEFQALTSTIAMASLMGAKTILCGFQPGVVSALVNFSVDFEQIHATLTLDNAFELMEQLQQKWLQVQPTEIELLPDIIEKKEEFL</sequence>